<dbReference type="FunFam" id="1.10.150.50:FF:000061">
    <property type="entry name" value="Ets DNA-binding protein pokkuri"/>
    <property type="match status" value="1"/>
</dbReference>
<dbReference type="InterPro" id="IPR046328">
    <property type="entry name" value="ETS_fam"/>
</dbReference>
<dbReference type="Proteomes" id="UP001187531">
    <property type="component" value="Unassembled WGS sequence"/>
</dbReference>
<dbReference type="SMART" id="SM00251">
    <property type="entry name" value="SAM_PNT"/>
    <property type="match status" value="1"/>
</dbReference>
<gene>
    <name evidence="7" type="ORF">QYM36_010828</name>
</gene>
<dbReference type="EMBL" id="JAVRJZ010000012">
    <property type="protein sequence ID" value="KAK2716401.1"/>
    <property type="molecule type" value="Genomic_DNA"/>
</dbReference>
<protein>
    <recommendedName>
        <fullName evidence="9">Ets DNA-binding protein pokkuri</fullName>
    </recommendedName>
</protein>
<dbReference type="FunFam" id="1.10.10.10:FF:000516">
    <property type="entry name" value="ets DNA-binding protein pokkuri"/>
    <property type="match status" value="1"/>
</dbReference>
<dbReference type="PROSITE" id="PS00346">
    <property type="entry name" value="ETS_DOMAIN_2"/>
    <property type="match status" value="1"/>
</dbReference>
<dbReference type="Pfam" id="PF02198">
    <property type="entry name" value="SAM_PNT"/>
    <property type="match status" value="1"/>
</dbReference>
<evidence type="ECO:0000256" key="2">
    <source>
        <dbReference type="ARBA" id="ARBA00023125"/>
    </source>
</evidence>
<dbReference type="SMART" id="SM00413">
    <property type="entry name" value="ETS"/>
    <property type="match status" value="1"/>
</dbReference>
<dbReference type="PRINTS" id="PR00454">
    <property type="entry name" value="ETSDOMAIN"/>
</dbReference>
<comment type="similarity">
    <text evidence="1 3">Belongs to the ETS family.</text>
</comment>
<feature type="compositionally biased region" description="Low complexity" evidence="4">
    <location>
        <begin position="226"/>
        <end position="242"/>
    </location>
</feature>
<dbReference type="SUPFAM" id="SSF46785">
    <property type="entry name" value="Winged helix' DNA-binding domain"/>
    <property type="match status" value="1"/>
</dbReference>
<evidence type="ECO:0000259" key="5">
    <source>
        <dbReference type="PROSITE" id="PS50061"/>
    </source>
</evidence>
<dbReference type="PANTHER" id="PTHR11849">
    <property type="entry name" value="ETS"/>
    <property type="match status" value="1"/>
</dbReference>
<sequence length="587" mass="65854">MKVPAVKPPPLKNPGLIPNGLLPLSPLHLDRLGLFNPDVMWRYQQLGASSHPPVSPLIDVKSRLPSCLAADPRTWMRDDVNLFLRWCEQEFDIPTVDQERFQMNGKALCLLTKSDLSERTGGAGDVIFNVLQMLLREVPYYGRGVTASPLTPQQHAFMPFPQGGQGMMSPPASAKTPNSAQWPPRSPFFLSETNSLNHLIQQTTSVAISDQKQNSPTDAKPPTFVNSNGSLAGSSSNSGSQSDSEESSREAGSPRRSPPPTLSISIPQSPSSYSSSQTKGDQPVKLEPSEGDVNSHGRLLWDFLQLLLNDNQARYTRFIAWKHHESGIFKIVDPPGLAKLWGIQKNHPSMNYDKMSRALRYYYRVNILRKVQGERHCYQFLRNPSELKSIKNISMLRQQMQQSSAGMQPPTTTPLATFDPKTDYEMKPDIKTECYDINYSNNDIDMPTDLSIGNSERRHEKVTTHEFNLGKVPVELVCQPSFPNQDTETRQARSSPSFQFSSVTQVDLDNQYQQLNLSIGNVDRTHEHVNSHEFTLRKTPVELLCQPSFPAQDTDVRQARSSPSFQFSGVTQGDLDNQYQQNIRLTA</sequence>
<comment type="subcellular location">
    <subcellularLocation>
        <location evidence="3">Nucleus</location>
    </subcellularLocation>
</comment>
<feature type="region of interest" description="Disordered" evidence="4">
    <location>
        <begin position="403"/>
        <end position="422"/>
    </location>
</feature>
<dbReference type="Pfam" id="PF00178">
    <property type="entry name" value="Ets"/>
    <property type="match status" value="1"/>
</dbReference>
<feature type="domain" description="ETS" evidence="5">
    <location>
        <begin position="298"/>
        <end position="381"/>
    </location>
</feature>
<dbReference type="PROSITE" id="PS00345">
    <property type="entry name" value="ETS_DOMAIN_1"/>
    <property type="match status" value="1"/>
</dbReference>
<keyword evidence="3" id="KW-0539">Nucleus</keyword>
<dbReference type="GO" id="GO:0000981">
    <property type="term" value="F:DNA-binding transcription factor activity, RNA polymerase II-specific"/>
    <property type="evidence" value="ECO:0007669"/>
    <property type="project" value="TreeGrafter"/>
</dbReference>
<dbReference type="PANTHER" id="PTHR11849:SF201">
    <property type="entry name" value="ETS DNA-BINDING PROTEIN POKKURI"/>
    <property type="match status" value="1"/>
</dbReference>
<feature type="compositionally biased region" description="Polar residues" evidence="4">
    <location>
        <begin position="207"/>
        <end position="217"/>
    </location>
</feature>
<accession>A0AA88I1H5</accession>
<dbReference type="GO" id="GO:0043565">
    <property type="term" value="F:sequence-specific DNA binding"/>
    <property type="evidence" value="ECO:0007669"/>
    <property type="project" value="InterPro"/>
</dbReference>
<evidence type="ECO:0000313" key="8">
    <source>
        <dbReference type="Proteomes" id="UP001187531"/>
    </source>
</evidence>
<dbReference type="SUPFAM" id="SSF47769">
    <property type="entry name" value="SAM/Pointed domain"/>
    <property type="match status" value="1"/>
</dbReference>
<feature type="compositionally biased region" description="Low complexity" evidence="4">
    <location>
        <begin position="262"/>
        <end position="278"/>
    </location>
</feature>
<keyword evidence="8" id="KW-1185">Reference proteome</keyword>
<feature type="domain" description="PNT" evidence="6">
    <location>
        <begin position="54"/>
        <end position="138"/>
    </location>
</feature>
<name>A0AA88I1H5_ARTSF</name>
<feature type="region of interest" description="Disordered" evidence="4">
    <location>
        <begin position="161"/>
        <end position="190"/>
    </location>
</feature>
<dbReference type="InterPro" id="IPR000418">
    <property type="entry name" value="Ets_dom"/>
</dbReference>
<organism evidence="7 8">
    <name type="scientific">Artemia franciscana</name>
    <name type="common">Brine shrimp</name>
    <name type="synonym">Artemia sanfranciscana</name>
    <dbReference type="NCBI Taxonomy" id="6661"/>
    <lineage>
        <taxon>Eukaryota</taxon>
        <taxon>Metazoa</taxon>
        <taxon>Ecdysozoa</taxon>
        <taxon>Arthropoda</taxon>
        <taxon>Crustacea</taxon>
        <taxon>Branchiopoda</taxon>
        <taxon>Anostraca</taxon>
        <taxon>Artemiidae</taxon>
        <taxon>Artemia</taxon>
    </lineage>
</organism>
<dbReference type="PROSITE" id="PS50061">
    <property type="entry name" value="ETS_DOMAIN_3"/>
    <property type="match status" value="1"/>
</dbReference>
<comment type="caution">
    <text evidence="7">The sequence shown here is derived from an EMBL/GenBank/DDBJ whole genome shotgun (WGS) entry which is preliminary data.</text>
</comment>
<evidence type="ECO:0000256" key="4">
    <source>
        <dbReference type="SAM" id="MobiDB-lite"/>
    </source>
</evidence>
<reference evidence="7" key="1">
    <citation type="submission" date="2023-07" db="EMBL/GenBank/DDBJ databases">
        <title>Chromosome-level genome assembly of Artemia franciscana.</title>
        <authorList>
            <person name="Jo E."/>
        </authorList>
    </citation>
    <scope>NUCLEOTIDE SEQUENCE</scope>
    <source>
        <tissue evidence="7">Whole body</tissue>
    </source>
</reference>
<dbReference type="InterPro" id="IPR036390">
    <property type="entry name" value="WH_DNA-bd_sf"/>
</dbReference>
<dbReference type="EMBL" id="JAVRJZ010000012">
    <property type="protein sequence ID" value="KAK2716402.1"/>
    <property type="molecule type" value="Genomic_DNA"/>
</dbReference>
<dbReference type="Gene3D" id="1.10.150.50">
    <property type="entry name" value="Transcription Factor, Ets-1"/>
    <property type="match status" value="1"/>
</dbReference>
<dbReference type="GO" id="GO:0030154">
    <property type="term" value="P:cell differentiation"/>
    <property type="evidence" value="ECO:0007669"/>
    <property type="project" value="TreeGrafter"/>
</dbReference>
<evidence type="ECO:0000259" key="6">
    <source>
        <dbReference type="PROSITE" id="PS51433"/>
    </source>
</evidence>
<dbReference type="AlphaFoldDB" id="A0AA88I1H5"/>
<evidence type="ECO:0000256" key="3">
    <source>
        <dbReference type="RuleBase" id="RU004019"/>
    </source>
</evidence>
<dbReference type="InterPro" id="IPR003118">
    <property type="entry name" value="Pointed_dom"/>
</dbReference>
<dbReference type="GO" id="GO:0005634">
    <property type="term" value="C:nucleus"/>
    <property type="evidence" value="ECO:0007669"/>
    <property type="project" value="UniProtKB-SubCell"/>
</dbReference>
<keyword evidence="2 3" id="KW-0238">DNA-binding</keyword>
<feature type="region of interest" description="Disordered" evidence="4">
    <location>
        <begin position="207"/>
        <end position="291"/>
    </location>
</feature>
<dbReference type="InterPro" id="IPR036388">
    <property type="entry name" value="WH-like_DNA-bd_sf"/>
</dbReference>
<feature type="compositionally biased region" description="Polar residues" evidence="4">
    <location>
        <begin position="403"/>
        <end position="415"/>
    </location>
</feature>
<dbReference type="Gene3D" id="1.10.10.10">
    <property type="entry name" value="Winged helix-like DNA-binding domain superfamily/Winged helix DNA-binding domain"/>
    <property type="match status" value="1"/>
</dbReference>
<dbReference type="InterPro" id="IPR013761">
    <property type="entry name" value="SAM/pointed_sf"/>
</dbReference>
<evidence type="ECO:0000313" key="7">
    <source>
        <dbReference type="EMBL" id="KAK2716401.1"/>
    </source>
</evidence>
<dbReference type="PROSITE" id="PS51433">
    <property type="entry name" value="PNT"/>
    <property type="match status" value="1"/>
</dbReference>
<evidence type="ECO:0000256" key="1">
    <source>
        <dbReference type="ARBA" id="ARBA00005562"/>
    </source>
</evidence>
<evidence type="ECO:0008006" key="9">
    <source>
        <dbReference type="Google" id="ProtNLM"/>
    </source>
</evidence>
<proteinExistence type="inferred from homology"/>